<dbReference type="InterPro" id="IPR000195">
    <property type="entry name" value="Rab-GAP-TBC_dom"/>
</dbReference>
<dbReference type="Pfam" id="PF00566">
    <property type="entry name" value="RabGAP-TBC"/>
    <property type="match status" value="1"/>
</dbReference>
<feature type="compositionally biased region" description="Low complexity" evidence="3">
    <location>
        <begin position="1037"/>
        <end position="1061"/>
    </location>
</feature>
<feature type="compositionally biased region" description="Polar residues" evidence="3">
    <location>
        <begin position="9"/>
        <end position="24"/>
    </location>
</feature>
<dbReference type="AlphaFoldDB" id="A0A8K0TPR5"/>
<feature type="region of interest" description="Disordered" evidence="3">
    <location>
        <begin position="1032"/>
        <end position="1070"/>
    </location>
</feature>
<dbReference type="Gene3D" id="1.10.472.80">
    <property type="entry name" value="Ypt/Rab-GAP domain of gyp1p, domain 3"/>
    <property type="match status" value="1"/>
</dbReference>
<feature type="compositionally biased region" description="Acidic residues" evidence="3">
    <location>
        <begin position="134"/>
        <end position="147"/>
    </location>
</feature>
<keyword evidence="1" id="KW-0343">GTPase activation</keyword>
<evidence type="ECO:0000256" key="1">
    <source>
        <dbReference type="ARBA" id="ARBA00022468"/>
    </source>
</evidence>
<keyword evidence="2" id="KW-0175">Coiled coil</keyword>
<feature type="compositionally biased region" description="Polar residues" evidence="3">
    <location>
        <begin position="613"/>
        <end position="629"/>
    </location>
</feature>
<dbReference type="EMBL" id="JAGPXD010000001">
    <property type="protein sequence ID" value="KAH7375117.1"/>
    <property type="molecule type" value="Genomic_DNA"/>
</dbReference>
<feature type="compositionally biased region" description="Basic and acidic residues" evidence="3">
    <location>
        <begin position="777"/>
        <end position="789"/>
    </location>
</feature>
<evidence type="ECO:0000259" key="4">
    <source>
        <dbReference type="PROSITE" id="PS50086"/>
    </source>
</evidence>
<dbReference type="SUPFAM" id="SSF47923">
    <property type="entry name" value="Ypt/Rab-GAP domain of gyp1p"/>
    <property type="match status" value="2"/>
</dbReference>
<feature type="compositionally biased region" description="Basic and acidic residues" evidence="3">
    <location>
        <begin position="167"/>
        <end position="185"/>
    </location>
</feature>
<gene>
    <name evidence="5" type="ORF">B0T11DRAFT_6239</name>
</gene>
<feature type="region of interest" description="Disordered" evidence="3">
    <location>
        <begin position="613"/>
        <end position="678"/>
    </location>
</feature>
<dbReference type="InterPro" id="IPR050302">
    <property type="entry name" value="Rab_GAP_TBC_domain"/>
</dbReference>
<feature type="region of interest" description="Disordered" evidence="3">
    <location>
        <begin position="882"/>
        <end position="948"/>
    </location>
</feature>
<evidence type="ECO:0000313" key="6">
    <source>
        <dbReference type="Proteomes" id="UP000813385"/>
    </source>
</evidence>
<feature type="domain" description="Rab-GAP TBC" evidence="4">
    <location>
        <begin position="304"/>
        <end position="488"/>
    </location>
</feature>
<dbReference type="PROSITE" id="PS50086">
    <property type="entry name" value="TBC_RABGAP"/>
    <property type="match status" value="1"/>
</dbReference>
<dbReference type="InterPro" id="IPR035969">
    <property type="entry name" value="Rab-GAP_TBC_sf"/>
</dbReference>
<dbReference type="Gene3D" id="1.10.10.750">
    <property type="entry name" value="Ypt/Rab-GAP domain of gyp1p, domain 1"/>
    <property type="match status" value="1"/>
</dbReference>
<reference evidence="5" key="1">
    <citation type="journal article" date="2021" name="Nat. Commun.">
        <title>Genetic determinants of endophytism in the Arabidopsis root mycobiome.</title>
        <authorList>
            <person name="Mesny F."/>
            <person name="Miyauchi S."/>
            <person name="Thiergart T."/>
            <person name="Pickel B."/>
            <person name="Atanasova L."/>
            <person name="Karlsson M."/>
            <person name="Huettel B."/>
            <person name="Barry K.W."/>
            <person name="Haridas S."/>
            <person name="Chen C."/>
            <person name="Bauer D."/>
            <person name="Andreopoulos W."/>
            <person name="Pangilinan J."/>
            <person name="LaButti K."/>
            <person name="Riley R."/>
            <person name="Lipzen A."/>
            <person name="Clum A."/>
            <person name="Drula E."/>
            <person name="Henrissat B."/>
            <person name="Kohler A."/>
            <person name="Grigoriev I.V."/>
            <person name="Martin F.M."/>
            <person name="Hacquard S."/>
        </authorList>
    </citation>
    <scope>NUCLEOTIDE SEQUENCE</scope>
    <source>
        <strain evidence="5">MPI-CAGE-AT-0016</strain>
    </source>
</reference>
<dbReference type="OrthoDB" id="159449at2759"/>
<sequence>MEHPEPQQLVLQETSAQQSNVNSPSDPPPHTKDEQPGSTTPKMTHDSMVTVRLSEPPVLTIDTSLANDDEATPRRPSTVLLDTPPVPDTPTVVRESRSDVLQPIADDDEDDETPPSDPSTPLPTANAPRNIGEELMESEGSEDDFEDDQRRSQISRASTPDEVNWDQLERSEAEEPRDEETDKVRLMPGIPLSPEAGPLTPVAPQSTAMLLAMLEQENAKLATNPKSVKVKAAEKRLSNAQRPRPPSMAQLRDMVNGPTPPALRYSMLPPPPMTDLEFYLALVKDYHQTAARLPTLLSNKIRKGVPPPLRGVVWQSMSGARDVALEEQYERFLGESSPYEPIIGKDLNRSFPGVDMFRDPEGEGQRMLGKVLKCFSLYDQKIGYCQGLAFLVGPLLMHMPDKQAFCVLVRLMERYELRSCFLPDLSGLHVRIYQFRELLRETLPALSGHLEDLQVDPAYVSQWFLSFFAVTCPLPMLFRIYDVIFAEGASETLMRVALSLMRKNQGRLLSCTEFEDVMQLLLSRGLWDCYHYNADEFVQDFVSLTGVVSREKLLQLEQGYREAQIATANAARTSDVATAASRFLGRIWASTSPKPSTLSPGFIAPSRPLSMLRRSTSKQSLASTLNSMEASSASVTSSTSTDATTLSRDSAATNADDGASAKQNTISSSHKNTEERQLHSQIEDLLTALTELQRNHALLASELQKEREQREDDRRAVRSLLDGLRKKASNDSVSTDASGETVKADDSNEGVATDGDVKDATEGDGVARSSDIPDMDSQDRAESPTAEDLSRLLDVVEQKFALTGGGRPRSSTIQPKTQLRQELEETKEKLASAMSQAQDYGRKLHDLDQEVTTLRDQLKDSHTQTRSMHQDKQRLERQIHNMRARASAADADKPQAAAVSDHEWPKPVAPKGGLRELKLGRSQSTPSQAAGGAFGKRTSSLPRPRESVATIDTQEVEKANEHEALVLELVQAKTAEAIARQEADEFKQKLEQLRKAYGAIAGEHAAVASNPAANAASAAMGVFGRLTGAASTELPRSTSTGSVATPSAAPTPAAKETPAAAGGFWGWRRT</sequence>
<comment type="caution">
    <text evidence="5">The sequence shown here is derived from an EMBL/GenBank/DDBJ whole genome shotgun (WGS) entry which is preliminary data.</text>
</comment>
<dbReference type="GO" id="GO:0031267">
    <property type="term" value="F:small GTPase binding"/>
    <property type="evidence" value="ECO:0007669"/>
    <property type="project" value="TreeGrafter"/>
</dbReference>
<evidence type="ECO:0000256" key="2">
    <source>
        <dbReference type="ARBA" id="ARBA00023054"/>
    </source>
</evidence>
<dbReference type="FunFam" id="1.10.8.270:FF:000001">
    <property type="entry name" value="TBC1 domain family member 1"/>
    <property type="match status" value="1"/>
</dbReference>
<name>A0A8K0TPR5_9PEZI</name>
<dbReference type="FunFam" id="1.10.472.80:FF:000027">
    <property type="entry name" value="GTPase activating protein (Evi5)"/>
    <property type="match status" value="1"/>
</dbReference>
<feature type="compositionally biased region" description="Low complexity" evidence="3">
    <location>
        <begin position="78"/>
        <end position="93"/>
    </location>
</feature>
<organism evidence="5 6">
    <name type="scientific">Plectosphaerella cucumerina</name>
    <dbReference type="NCBI Taxonomy" id="40658"/>
    <lineage>
        <taxon>Eukaryota</taxon>
        <taxon>Fungi</taxon>
        <taxon>Dikarya</taxon>
        <taxon>Ascomycota</taxon>
        <taxon>Pezizomycotina</taxon>
        <taxon>Sordariomycetes</taxon>
        <taxon>Hypocreomycetidae</taxon>
        <taxon>Glomerellales</taxon>
        <taxon>Plectosphaerellaceae</taxon>
        <taxon>Plectosphaerella</taxon>
    </lineage>
</organism>
<dbReference type="Gene3D" id="1.10.8.270">
    <property type="entry name" value="putative rabgap domain of human tbc1 domain family member 14 like domains"/>
    <property type="match status" value="1"/>
</dbReference>
<feature type="compositionally biased region" description="Polar residues" evidence="3">
    <location>
        <begin position="661"/>
        <end position="670"/>
    </location>
</feature>
<feature type="region of interest" description="Disordered" evidence="3">
    <location>
        <begin position="1"/>
        <end position="199"/>
    </location>
</feature>
<dbReference type="Proteomes" id="UP000813385">
    <property type="component" value="Unassembled WGS sequence"/>
</dbReference>
<dbReference type="GO" id="GO:0005096">
    <property type="term" value="F:GTPase activator activity"/>
    <property type="evidence" value="ECO:0007669"/>
    <property type="project" value="UniProtKB-KW"/>
</dbReference>
<feature type="compositionally biased region" description="Low complexity" evidence="3">
    <location>
        <begin position="884"/>
        <end position="898"/>
    </location>
</feature>
<protein>
    <submittedName>
        <fullName evidence="5">GTPase-activating protein GYP5</fullName>
    </submittedName>
</protein>
<feature type="region of interest" description="Disordered" evidence="3">
    <location>
        <begin position="725"/>
        <end position="789"/>
    </location>
</feature>
<dbReference type="SMART" id="SM00164">
    <property type="entry name" value="TBC"/>
    <property type="match status" value="1"/>
</dbReference>
<evidence type="ECO:0000313" key="5">
    <source>
        <dbReference type="EMBL" id="KAH7375117.1"/>
    </source>
</evidence>
<dbReference type="FunFam" id="1.10.10.750:FF:000003">
    <property type="entry name" value="GTPase activating protein (Evi5)"/>
    <property type="match status" value="1"/>
</dbReference>
<dbReference type="PANTHER" id="PTHR47219:SF9">
    <property type="entry name" value="GTPASE ACTIVATING PROTEIN AND CENTROSOME-ASSOCIATED, ISOFORM B"/>
    <property type="match status" value="1"/>
</dbReference>
<dbReference type="PANTHER" id="PTHR47219">
    <property type="entry name" value="RAB GTPASE-ACTIVATING PROTEIN 1-LIKE"/>
    <property type="match status" value="1"/>
</dbReference>
<keyword evidence="6" id="KW-1185">Reference proteome</keyword>
<feature type="compositionally biased region" description="Acidic residues" evidence="3">
    <location>
        <begin position="105"/>
        <end position="114"/>
    </location>
</feature>
<accession>A0A8K0TPR5</accession>
<feature type="compositionally biased region" description="Low complexity" evidence="3">
    <location>
        <begin position="630"/>
        <end position="653"/>
    </location>
</feature>
<evidence type="ECO:0000256" key="3">
    <source>
        <dbReference type="SAM" id="MobiDB-lite"/>
    </source>
</evidence>
<proteinExistence type="predicted"/>